<reference evidence="1" key="1">
    <citation type="submission" date="2021-06" db="EMBL/GenBank/DDBJ databases">
        <authorList>
            <person name="Kallberg Y."/>
            <person name="Tangrot J."/>
            <person name="Rosling A."/>
        </authorList>
    </citation>
    <scope>NUCLEOTIDE SEQUENCE</scope>
    <source>
        <strain evidence="1">UK204</strain>
    </source>
</reference>
<gene>
    <name evidence="1" type="ORF">FCALED_LOCUS7403</name>
</gene>
<dbReference type="Proteomes" id="UP000789570">
    <property type="component" value="Unassembled WGS sequence"/>
</dbReference>
<organism evidence="1 2">
    <name type="scientific">Funneliformis caledonium</name>
    <dbReference type="NCBI Taxonomy" id="1117310"/>
    <lineage>
        <taxon>Eukaryota</taxon>
        <taxon>Fungi</taxon>
        <taxon>Fungi incertae sedis</taxon>
        <taxon>Mucoromycota</taxon>
        <taxon>Glomeromycotina</taxon>
        <taxon>Glomeromycetes</taxon>
        <taxon>Glomerales</taxon>
        <taxon>Glomeraceae</taxon>
        <taxon>Funneliformis</taxon>
    </lineage>
</organism>
<dbReference type="OrthoDB" id="2427374at2759"/>
<evidence type="ECO:0000313" key="1">
    <source>
        <dbReference type="EMBL" id="CAG8577182.1"/>
    </source>
</evidence>
<evidence type="ECO:0000313" key="2">
    <source>
        <dbReference type="Proteomes" id="UP000789570"/>
    </source>
</evidence>
<keyword evidence="2" id="KW-1185">Reference proteome</keyword>
<accession>A0A9N9G3E0</accession>
<dbReference type="EMBL" id="CAJVPQ010001951">
    <property type="protein sequence ID" value="CAG8577182.1"/>
    <property type="molecule type" value="Genomic_DNA"/>
</dbReference>
<protein>
    <submittedName>
        <fullName evidence="1">14982_t:CDS:1</fullName>
    </submittedName>
</protein>
<proteinExistence type="predicted"/>
<dbReference type="AlphaFoldDB" id="A0A9N9G3E0"/>
<comment type="caution">
    <text evidence="1">The sequence shown here is derived from an EMBL/GenBank/DDBJ whole genome shotgun (WGS) entry which is preliminary data.</text>
</comment>
<name>A0A9N9G3E0_9GLOM</name>
<sequence>MQAFCLEVKFLQDLANFRICLNLILWYNVFLHIKPSLTEVVKIVREYVIAIQLSISPEEDEPFVIDYEETKKDKVETWKRVKRMITNKEILSKLNAQNYSGPNYLLKDCMELEQ</sequence>